<dbReference type="UniPathway" id="UPA00667"/>
<evidence type="ECO:0000256" key="2">
    <source>
        <dbReference type="ARBA" id="ARBA00004834"/>
    </source>
</evidence>
<dbReference type="PANTHER" id="PTHR43301">
    <property type="entry name" value="ARABINAN ENDO-1,5-ALPHA-L-ARABINOSIDASE"/>
    <property type="match status" value="1"/>
</dbReference>
<evidence type="ECO:0000313" key="11">
    <source>
        <dbReference type="Proteomes" id="UP000298138"/>
    </source>
</evidence>
<keyword evidence="9" id="KW-0732">Signal</keyword>
<dbReference type="STRING" id="341454.A0A4S2MUI4"/>
<feature type="signal peptide" evidence="9">
    <location>
        <begin position="1"/>
        <end position="22"/>
    </location>
</feature>
<dbReference type="InterPro" id="IPR006710">
    <property type="entry name" value="Glyco_hydro_43"/>
</dbReference>
<dbReference type="InterPro" id="IPR050727">
    <property type="entry name" value="GH43_arabinanases"/>
</dbReference>
<protein>
    <recommendedName>
        <fullName evidence="4 7">Arabinan endo-1,5-alpha-L-arabinosidase</fullName>
        <ecNumber evidence="4 7">3.2.1.99</ecNumber>
    </recommendedName>
</protein>
<proteinExistence type="inferred from homology"/>
<feature type="chain" id="PRO_5020270223" description="Arabinan endo-1,5-alpha-L-arabinosidase" evidence="9">
    <location>
        <begin position="23"/>
        <end position="314"/>
    </location>
</feature>
<dbReference type="CDD" id="cd18831">
    <property type="entry name" value="GH43_AnAbnA-like"/>
    <property type="match status" value="1"/>
</dbReference>
<dbReference type="InterPro" id="IPR023296">
    <property type="entry name" value="Glyco_hydro_beta-prop_sf"/>
</dbReference>
<dbReference type="PANTHER" id="PTHR43301:SF3">
    <property type="entry name" value="ARABINAN ENDO-1,5-ALPHA-L-ARABINOSIDASE A-RELATED"/>
    <property type="match status" value="1"/>
</dbReference>
<reference evidence="10 11" key="1">
    <citation type="submission" date="2019-04" db="EMBL/GenBank/DDBJ databases">
        <title>Comparative genomics and transcriptomics to analyze fruiting body development in filamentous ascomycetes.</title>
        <authorList>
            <consortium name="DOE Joint Genome Institute"/>
            <person name="Lutkenhaus R."/>
            <person name="Traeger S."/>
            <person name="Breuer J."/>
            <person name="Kuo A."/>
            <person name="Lipzen A."/>
            <person name="Pangilinan J."/>
            <person name="Dilworth D."/>
            <person name="Sandor L."/>
            <person name="Poggeler S."/>
            <person name="Barry K."/>
            <person name="Grigoriev I.V."/>
            <person name="Nowrousian M."/>
        </authorList>
    </citation>
    <scope>NUCLEOTIDE SEQUENCE [LARGE SCALE GENOMIC DNA]</scope>
    <source>
        <strain evidence="10 11">CBS 389.68</strain>
    </source>
</reference>
<dbReference type="SUPFAM" id="SSF75005">
    <property type="entry name" value="Arabinanase/levansucrase/invertase"/>
    <property type="match status" value="1"/>
</dbReference>
<organism evidence="10 11">
    <name type="scientific">Ascodesmis nigricans</name>
    <dbReference type="NCBI Taxonomy" id="341454"/>
    <lineage>
        <taxon>Eukaryota</taxon>
        <taxon>Fungi</taxon>
        <taxon>Dikarya</taxon>
        <taxon>Ascomycota</taxon>
        <taxon>Pezizomycotina</taxon>
        <taxon>Pezizomycetes</taxon>
        <taxon>Pezizales</taxon>
        <taxon>Ascodesmidaceae</taxon>
        <taxon>Ascodesmis</taxon>
    </lineage>
</organism>
<name>A0A4S2MUI4_9PEZI</name>
<evidence type="ECO:0000256" key="4">
    <source>
        <dbReference type="ARBA" id="ARBA00012586"/>
    </source>
</evidence>
<evidence type="ECO:0000256" key="7">
    <source>
        <dbReference type="PIRNR" id="PIRNR026534"/>
    </source>
</evidence>
<dbReference type="EC" id="3.2.1.99" evidence="4 7"/>
<comment type="pathway">
    <text evidence="2 7">Glycan metabolism; L-arabinan degradation.</text>
</comment>
<dbReference type="Gene3D" id="2.115.10.20">
    <property type="entry name" value="Glycosyl hydrolase domain, family 43"/>
    <property type="match status" value="1"/>
</dbReference>
<evidence type="ECO:0000256" key="6">
    <source>
        <dbReference type="ARBA" id="ARBA00023295"/>
    </source>
</evidence>
<keyword evidence="11" id="KW-1185">Reference proteome</keyword>
<dbReference type="OrthoDB" id="195678at2759"/>
<comment type="similarity">
    <text evidence="3 7">Belongs to the glycosyl hydrolase 43 family.</text>
</comment>
<evidence type="ECO:0000256" key="3">
    <source>
        <dbReference type="ARBA" id="ARBA00009865"/>
    </source>
</evidence>
<evidence type="ECO:0000313" key="10">
    <source>
        <dbReference type="EMBL" id="TGZ80154.1"/>
    </source>
</evidence>
<dbReference type="Pfam" id="PF04616">
    <property type="entry name" value="Glyco_hydro_43"/>
    <property type="match status" value="1"/>
</dbReference>
<sequence length="314" mass="33454">MLPTTLIFGILSLVLSAVSVLAAPGACSVIRRDDGTYFRFSTGHRIEIATSRSLSGPWTIQGSAIPGGSKINLPGRDDLWAPDIIKSGSLYYLYYSVSTFGSQSSAIGVATSPSMDAGTWTDHGATGVSSKAGSAYNAIDANLVEVPGEGWKMTFGSFWRNLYQVPMQNPPLKNSGSSYQVAYNASGAHAIEGPTVYLREGYYYLFFSSGSCCGLDQNRPKQGEEYRIMVCRSRSATGGYVDRTGRSCLSGGGTTVLASNGNTYAPGGQGVFADPASGGTILYYHYIDKRIGYADGDKRFGWNVLSWSGGWPTA</sequence>
<gene>
    <name evidence="10" type="ORF">EX30DRAFT_396477</name>
</gene>
<dbReference type="PIRSF" id="PIRSF026534">
    <property type="entry name" value="Endo_alpha-L-arabinosidase"/>
    <property type="match status" value="1"/>
</dbReference>
<dbReference type="GO" id="GO:0046558">
    <property type="term" value="F:arabinan endo-1,5-alpha-L-arabinosidase activity"/>
    <property type="evidence" value="ECO:0007669"/>
    <property type="project" value="UniProtKB-EC"/>
</dbReference>
<evidence type="ECO:0000256" key="9">
    <source>
        <dbReference type="SAM" id="SignalP"/>
    </source>
</evidence>
<keyword evidence="6 7" id="KW-0326">Glycosidase</keyword>
<keyword evidence="5 7" id="KW-0378">Hydrolase</keyword>
<dbReference type="Proteomes" id="UP000298138">
    <property type="component" value="Unassembled WGS sequence"/>
</dbReference>
<comment type="catalytic activity">
    <reaction evidence="1 7">
        <text>Endohydrolysis of (1-&gt;5)-alpha-arabinofuranosidic linkages in (1-&gt;5)-arabinans.</text>
        <dbReference type="EC" id="3.2.1.99"/>
    </reaction>
</comment>
<feature type="site" description="Important for catalytic activity, responsible for pKa modulation of the active site Glu and correct orientation of both the proton donor and substrate" evidence="8">
    <location>
        <position position="140"/>
    </location>
</feature>
<dbReference type="InParanoid" id="A0A4S2MUI4"/>
<evidence type="ECO:0000256" key="5">
    <source>
        <dbReference type="ARBA" id="ARBA00022801"/>
    </source>
</evidence>
<evidence type="ECO:0000256" key="8">
    <source>
        <dbReference type="PIRSR" id="PIRSR606710-2"/>
    </source>
</evidence>
<dbReference type="InterPro" id="IPR016840">
    <property type="entry name" value="Glyco_hydro_43_endo_a_Ara-ase"/>
</dbReference>
<dbReference type="GO" id="GO:0031222">
    <property type="term" value="P:arabinan catabolic process"/>
    <property type="evidence" value="ECO:0007669"/>
    <property type="project" value="UniProtKB-UniPathway"/>
</dbReference>
<evidence type="ECO:0000256" key="1">
    <source>
        <dbReference type="ARBA" id="ARBA00000375"/>
    </source>
</evidence>
<dbReference type="EMBL" id="ML220126">
    <property type="protein sequence ID" value="TGZ80154.1"/>
    <property type="molecule type" value="Genomic_DNA"/>
</dbReference>
<dbReference type="AlphaFoldDB" id="A0A4S2MUI4"/>
<accession>A0A4S2MUI4</accession>